<protein>
    <recommendedName>
        <fullName evidence="2">ATP-grasp domain-containing protein</fullName>
    </recommendedName>
</protein>
<feature type="domain" description="ATP-grasp" evidence="2">
    <location>
        <begin position="118"/>
        <end position="317"/>
    </location>
</feature>
<keyword evidence="4" id="KW-1185">Reference proteome</keyword>
<dbReference type="Gene3D" id="3.30.470.20">
    <property type="entry name" value="ATP-grasp fold, B domain"/>
    <property type="match status" value="1"/>
</dbReference>
<accession>A0ABT2A9E1</accession>
<evidence type="ECO:0000313" key="4">
    <source>
        <dbReference type="Proteomes" id="UP001205560"/>
    </source>
</evidence>
<name>A0ABT2A9E1_9BURK</name>
<dbReference type="RefSeq" id="WP_258846516.1">
    <property type="nucleotide sequence ID" value="NZ_JANUGX010000019.1"/>
</dbReference>
<evidence type="ECO:0000259" key="2">
    <source>
        <dbReference type="PROSITE" id="PS50975"/>
    </source>
</evidence>
<proteinExistence type="predicted"/>
<dbReference type="Gene3D" id="3.30.1490.20">
    <property type="entry name" value="ATP-grasp fold, A domain"/>
    <property type="match status" value="1"/>
</dbReference>
<comment type="caution">
    <text evidence="3">The sequence shown here is derived from an EMBL/GenBank/DDBJ whole genome shotgun (WGS) entry which is preliminary data.</text>
</comment>
<gene>
    <name evidence="3" type="ORF">NX782_16220</name>
</gene>
<reference evidence="3 4" key="1">
    <citation type="submission" date="2022-08" db="EMBL/GenBank/DDBJ databases">
        <title>Reclassification of Massilia species as members of the genera Telluria, Duganella, Pseudoduganella, Mokoshia gen. nov. and Zemynaea gen. nov. using orthogonal and non-orthogonal genome-based approaches.</title>
        <authorList>
            <person name="Bowman J.P."/>
        </authorList>
    </citation>
    <scope>NUCLEOTIDE SEQUENCE [LARGE SCALE GENOMIC DNA]</scope>
    <source>
        <strain evidence="3 4">LMG 28164</strain>
    </source>
</reference>
<keyword evidence="1" id="KW-0547">Nucleotide-binding</keyword>
<dbReference type="Pfam" id="PF02786">
    <property type="entry name" value="CPSase_L_D2"/>
    <property type="match status" value="1"/>
</dbReference>
<keyword evidence="1" id="KW-0067">ATP-binding</keyword>
<sequence length="424" mass="47676">MKPRLPAVVLGIDTPIGLTVIRDLGSHGVPVIGIARKQDALGMHSRYLSRGLVRAGTREALIEQLVKLGEELGEACLFAISEGDIDLLNHHRARLGAFKLAFADERRMSSVLNKTRTYAAAARVGVRTPRTELPSSMVDAVRASATLRYPVVLKWANPHEAQRLLAPLGISPEKMRYCHSAQELLDYLRPFEAANTYPLIQEYCPGLGLGQFILMKDGQPRSTFQHLRLHEWPPEGGFSSMCASLPPDAHRELMEKSVALLRELDWEGVAMVEYRYDPQTGEAALMEINGRFWGSLPLAWHAGAGFPMLCYRQFGLGETVDQQTYHAGLRCRFMVPETKRLLRILFQQGRIADRRLQFSRLSELFGYLLDFIRPGSRYYVFSWRDPRPFFMDLAQMAGLSRKAPARTAAVPIPTSRLDKDQANG</sequence>
<dbReference type="InterPro" id="IPR005479">
    <property type="entry name" value="CPAse_ATP-bd"/>
</dbReference>
<dbReference type="PROSITE" id="PS50975">
    <property type="entry name" value="ATP_GRASP"/>
    <property type="match status" value="1"/>
</dbReference>
<dbReference type="InterPro" id="IPR011761">
    <property type="entry name" value="ATP-grasp"/>
</dbReference>
<dbReference type="EMBL" id="JANUGX010000019">
    <property type="protein sequence ID" value="MCS0590740.1"/>
    <property type="molecule type" value="Genomic_DNA"/>
</dbReference>
<dbReference type="InterPro" id="IPR013815">
    <property type="entry name" value="ATP_grasp_subdomain_1"/>
</dbReference>
<evidence type="ECO:0000256" key="1">
    <source>
        <dbReference type="PROSITE-ProRule" id="PRU00409"/>
    </source>
</evidence>
<organism evidence="3 4">
    <name type="scientific">Massilia norwichensis</name>
    <dbReference type="NCBI Taxonomy" id="1442366"/>
    <lineage>
        <taxon>Bacteria</taxon>
        <taxon>Pseudomonadati</taxon>
        <taxon>Pseudomonadota</taxon>
        <taxon>Betaproteobacteria</taxon>
        <taxon>Burkholderiales</taxon>
        <taxon>Oxalobacteraceae</taxon>
        <taxon>Telluria group</taxon>
        <taxon>Massilia</taxon>
    </lineage>
</organism>
<dbReference type="SUPFAM" id="SSF56059">
    <property type="entry name" value="Glutathione synthetase ATP-binding domain-like"/>
    <property type="match status" value="1"/>
</dbReference>
<evidence type="ECO:0000313" key="3">
    <source>
        <dbReference type="EMBL" id="MCS0590740.1"/>
    </source>
</evidence>
<dbReference type="Proteomes" id="UP001205560">
    <property type="component" value="Unassembled WGS sequence"/>
</dbReference>